<feature type="domain" description="Pyrrolo-quinoline quinone repeat" evidence="3">
    <location>
        <begin position="756"/>
        <end position="888"/>
    </location>
</feature>
<dbReference type="SMART" id="SM00564">
    <property type="entry name" value="PQQ"/>
    <property type="match status" value="8"/>
</dbReference>
<proteinExistence type="predicted"/>
<feature type="region of interest" description="Disordered" evidence="1">
    <location>
        <begin position="274"/>
        <end position="293"/>
    </location>
</feature>
<reference evidence="4 5" key="1">
    <citation type="journal article" date="2019" name="Int. J. Syst. Evol. Microbiol.">
        <title>The Global Catalogue of Microorganisms (GCM) 10K type strain sequencing project: providing services to taxonomists for standard genome sequencing and annotation.</title>
        <authorList>
            <consortium name="The Broad Institute Genomics Platform"/>
            <consortium name="The Broad Institute Genome Sequencing Center for Infectious Disease"/>
            <person name="Wu L."/>
            <person name="Ma J."/>
        </authorList>
    </citation>
    <scope>NUCLEOTIDE SEQUENCE [LARGE SCALE GENOMIC DNA]</scope>
    <source>
        <strain evidence="4 5">JCM 11136</strain>
    </source>
</reference>
<feature type="domain" description="Pyrrolo-quinoline quinone repeat" evidence="3">
    <location>
        <begin position="542"/>
        <end position="624"/>
    </location>
</feature>
<dbReference type="RefSeq" id="WP_343952433.1">
    <property type="nucleotide sequence ID" value="NZ_BAAAHQ010000025.1"/>
</dbReference>
<protein>
    <recommendedName>
        <fullName evidence="3">Pyrrolo-quinoline quinone repeat domain-containing protein</fullName>
    </recommendedName>
</protein>
<dbReference type="Proteomes" id="UP001501578">
    <property type="component" value="Unassembled WGS sequence"/>
</dbReference>
<sequence length="893" mass="93224">MLTARAAVALVLTVALLVTPGSDAPSGGLVPVGWRMAWTAPDGSDSVVWHYGTPLYGVSEQVLVMVDDGGAIRVRDARTGVPTRSVGTFDGTVAGVWVAAGTIVVFTEKEEGRGQLLHAYDLATGAALWRRAVSIVREGHPPGSGSYRGQRVMVTEAGVVVAERQLEPLTLLSLDLRSGRTLTSTVHERNCDLLAEKGAHSVLLLDYCTGNRVRLSSVDPATLRPFWTRTLPPPALTFPNPRQAGDPPLLALIVSGDGYAEVVVDEVTAFYTPDGRRLPTDPGSPTSTATVRGGRWTEPFRAGTAGTHVSGSTRWPLPAFLTSLDRATGRLHALPLDVPYAGAYLVGTAGDLAFVHSGGSVSAYVLTYGAAPDGHLSGLAPDDAWPDACGLLDAADLRPLADGYVPRPVTRALLGRPLPEPVQCDWIPPSDDAPAVSVSVEWVSHSDAAARRIFAAETASIKESHAYDPVTADPYLLDYLRSSAIGTGSEPEAVVGVGSVIVRLASVSRPALRLLAPVVRDELLARRGLPRPTPSSPPQMRWSFPTDGDVRTEFVVSGDGVYAAGGGRVYALDASSGRPRWARTIGDHVAGFQVADGQVYGLAGNFLHAFDARTGRQKWRYQGKQLVMFTAGEGRVVLCGYGGTDVLDAATGRRLWRSGERGCTGRPVIGGGAVYVPGQRGIVHALDAATGRHRWSARGDGDVTPAGKTVYLGTGNRVRALDAASGAERWSTPVGDGAVSATVLSGTAFYARDSAGTLHALDARTGEKRWTFSPGIVDTFPLARATVSGSRLYLVGPGGIVHALDAASGTELWSTRTGGGSVSAPISRGDIVYADGGDNAVHALDSATGARKWRVIVGSPAAIGPVVEGGLAYASGSGNVYAIGPAPGPGRGR</sequence>
<evidence type="ECO:0000313" key="5">
    <source>
        <dbReference type="Proteomes" id="UP001501578"/>
    </source>
</evidence>
<accession>A0ABN1Q9M5</accession>
<keyword evidence="5" id="KW-1185">Reference proteome</keyword>
<comment type="caution">
    <text evidence="4">The sequence shown here is derived from an EMBL/GenBank/DDBJ whole genome shotgun (WGS) entry which is preliminary data.</text>
</comment>
<name>A0ABN1Q9M5_9ACTN</name>
<dbReference type="PANTHER" id="PTHR34512:SF30">
    <property type="entry name" value="OUTER MEMBRANE PROTEIN ASSEMBLY FACTOR BAMB"/>
    <property type="match status" value="1"/>
</dbReference>
<dbReference type="SUPFAM" id="SSF50998">
    <property type="entry name" value="Quinoprotein alcohol dehydrogenase-like"/>
    <property type="match status" value="3"/>
</dbReference>
<evidence type="ECO:0000313" key="4">
    <source>
        <dbReference type="EMBL" id="GAA0939316.1"/>
    </source>
</evidence>
<dbReference type="InterPro" id="IPR015943">
    <property type="entry name" value="WD40/YVTN_repeat-like_dom_sf"/>
</dbReference>
<gene>
    <name evidence="4" type="ORF">GCM10009560_49930</name>
</gene>
<dbReference type="InterPro" id="IPR011047">
    <property type="entry name" value="Quinoprotein_ADH-like_sf"/>
</dbReference>
<dbReference type="Pfam" id="PF13360">
    <property type="entry name" value="PQQ_2"/>
    <property type="match status" value="2"/>
</dbReference>
<organism evidence="4 5">
    <name type="scientific">Nonomuraea longicatena</name>
    <dbReference type="NCBI Taxonomy" id="83682"/>
    <lineage>
        <taxon>Bacteria</taxon>
        <taxon>Bacillati</taxon>
        <taxon>Actinomycetota</taxon>
        <taxon>Actinomycetes</taxon>
        <taxon>Streptosporangiales</taxon>
        <taxon>Streptosporangiaceae</taxon>
        <taxon>Nonomuraea</taxon>
    </lineage>
</organism>
<keyword evidence="2" id="KW-0732">Signal</keyword>
<dbReference type="EMBL" id="BAAAHQ010000025">
    <property type="protein sequence ID" value="GAA0939316.1"/>
    <property type="molecule type" value="Genomic_DNA"/>
</dbReference>
<dbReference type="Gene3D" id="2.130.10.10">
    <property type="entry name" value="YVTN repeat-like/Quinoprotein amine dehydrogenase"/>
    <property type="match status" value="3"/>
</dbReference>
<feature type="chain" id="PRO_5046571219" description="Pyrrolo-quinoline quinone repeat domain-containing protein" evidence="2">
    <location>
        <begin position="25"/>
        <end position="893"/>
    </location>
</feature>
<evidence type="ECO:0000256" key="1">
    <source>
        <dbReference type="SAM" id="MobiDB-lite"/>
    </source>
</evidence>
<dbReference type="InterPro" id="IPR002372">
    <property type="entry name" value="PQQ_rpt_dom"/>
</dbReference>
<feature type="signal peptide" evidence="2">
    <location>
        <begin position="1"/>
        <end position="24"/>
    </location>
</feature>
<evidence type="ECO:0000259" key="3">
    <source>
        <dbReference type="Pfam" id="PF13360"/>
    </source>
</evidence>
<evidence type="ECO:0000256" key="2">
    <source>
        <dbReference type="SAM" id="SignalP"/>
    </source>
</evidence>
<dbReference type="InterPro" id="IPR018391">
    <property type="entry name" value="PQQ_b-propeller_rpt"/>
</dbReference>
<dbReference type="PANTHER" id="PTHR34512">
    <property type="entry name" value="CELL SURFACE PROTEIN"/>
    <property type="match status" value="1"/>
</dbReference>